<dbReference type="Proteomes" id="UP000828390">
    <property type="component" value="Unassembled WGS sequence"/>
</dbReference>
<gene>
    <name evidence="1" type="ORF">DPMN_165718</name>
</gene>
<comment type="caution">
    <text evidence="1">The sequence shown here is derived from an EMBL/GenBank/DDBJ whole genome shotgun (WGS) entry which is preliminary data.</text>
</comment>
<name>A0A9D4F177_DREPO</name>
<reference evidence="1" key="1">
    <citation type="journal article" date="2019" name="bioRxiv">
        <title>The Genome of the Zebra Mussel, Dreissena polymorpha: A Resource for Invasive Species Research.</title>
        <authorList>
            <person name="McCartney M.A."/>
            <person name="Auch B."/>
            <person name="Kono T."/>
            <person name="Mallez S."/>
            <person name="Zhang Y."/>
            <person name="Obille A."/>
            <person name="Becker A."/>
            <person name="Abrahante J.E."/>
            <person name="Garbe J."/>
            <person name="Badalamenti J.P."/>
            <person name="Herman A."/>
            <person name="Mangelson H."/>
            <person name="Liachko I."/>
            <person name="Sullivan S."/>
            <person name="Sone E.D."/>
            <person name="Koren S."/>
            <person name="Silverstein K.A.T."/>
            <person name="Beckman K.B."/>
            <person name="Gohl D.M."/>
        </authorList>
    </citation>
    <scope>NUCLEOTIDE SEQUENCE</scope>
    <source>
        <strain evidence="1">Duluth1</strain>
        <tissue evidence="1">Whole animal</tissue>
    </source>
</reference>
<sequence length="54" mass="5865">MSSIFSSHRKVMVLAVVALQLPGVLLHRLHVIVLGCCLRLLCQPLYVPPIVSSG</sequence>
<accession>A0A9D4F177</accession>
<evidence type="ECO:0000313" key="1">
    <source>
        <dbReference type="EMBL" id="KAH3787592.1"/>
    </source>
</evidence>
<dbReference type="EMBL" id="JAIWYP010000008">
    <property type="protein sequence ID" value="KAH3787592.1"/>
    <property type="molecule type" value="Genomic_DNA"/>
</dbReference>
<keyword evidence="2" id="KW-1185">Reference proteome</keyword>
<evidence type="ECO:0000313" key="2">
    <source>
        <dbReference type="Proteomes" id="UP000828390"/>
    </source>
</evidence>
<dbReference type="AlphaFoldDB" id="A0A9D4F177"/>
<organism evidence="1 2">
    <name type="scientific">Dreissena polymorpha</name>
    <name type="common">Zebra mussel</name>
    <name type="synonym">Mytilus polymorpha</name>
    <dbReference type="NCBI Taxonomy" id="45954"/>
    <lineage>
        <taxon>Eukaryota</taxon>
        <taxon>Metazoa</taxon>
        <taxon>Spiralia</taxon>
        <taxon>Lophotrochozoa</taxon>
        <taxon>Mollusca</taxon>
        <taxon>Bivalvia</taxon>
        <taxon>Autobranchia</taxon>
        <taxon>Heteroconchia</taxon>
        <taxon>Euheterodonta</taxon>
        <taxon>Imparidentia</taxon>
        <taxon>Neoheterodontei</taxon>
        <taxon>Myida</taxon>
        <taxon>Dreissenoidea</taxon>
        <taxon>Dreissenidae</taxon>
        <taxon>Dreissena</taxon>
    </lineage>
</organism>
<protein>
    <submittedName>
        <fullName evidence="1">Uncharacterized protein</fullName>
    </submittedName>
</protein>
<proteinExistence type="predicted"/>
<reference evidence="1" key="2">
    <citation type="submission" date="2020-11" db="EMBL/GenBank/DDBJ databases">
        <authorList>
            <person name="McCartney M.A."/>
            <person name="Auch B."/>
            <person name="Kono T."/>
            <person name="Mallez S."/>
            <person name="Becker A."/>
            <person name="Gohl D.M."/>
            <person name="Silverstein K.A.T."/>
            <person name="Koren S."/>
            <person name="Bechman K.B."/>
            <person name="Herman A."/>
            <person name="Abrahante J.E."/>
            <person name="Garbe J."/>
        </authorList>
    </citation>
    <scope>NUCLEOTIDE SEQUENCE</scope>
    <source>
        <strain evidence="1">Duluth1</strain>
        <tissue evidence="1">Whole animal</tissue>
    </source>
</reference>